<keyword evidence="2 3" id="KW-0342">GTP-binding</keyword>
<feature type="domain" description="CP-type G" evidence="6">
    <location>
        <begin position="71"/>
        <end position="224"/>
    </location>
</feature>
<proteinExistence type="inferred from homology"/>
<dbReference type="Gene3D" id="1.10.40.50">
    <property type="entry name" value="Probable gtpase engc, domain 3"/>
    <property type="match status" value="1"/>
</dbReference>
<evidence type="ECO:0000256" key="1">
    <source>
        <dbReference type="ARBA" id="ARBA00022741"/>
    </source>
</evidence>
<comment type="cofactor">
    <cofactor evidence="3">
        <name>Zn(2+)</name>
        <dbReference type="ChEBI" id="CHEBI:29105"/>
    </cofactor>
    <text evidence="3">Binds 1 zinc ion per subunit.</text>
</comment>
<dbReference type="GO" id="GO:0046872">
    <property type="term" value="F:metal ion binding"/>
    <property type="evidence" value="ECO:0007669"/>
    <property type="project" value="UniProtKB-KW"/>
</dbReference>
<dbReference type="Pfam" id="PF03193">
    <property type="entry name" value="RsgA_GTPase"/>
    <property type="match status" value="1"/>
</dbReference>
<dbReference type="PROSITE" id="PS51721">
    <property type="entry name" value="G_CP"/>
    <property type="match status" value="1"/>
</dbReference>
<keyword evidence="3" id="KW-0690">Ribosome biogenesis</keyword>
<keyword evidence="3" id="KW-0862">Zinc</keyword>
<dbReference type="GO" id="GO:0005737">
    <property type="term" value="C:cytoplasm"/>
    <property type="evidence" value="ECO:0007669"/>
    <property type="project" value="UniProtKB-SubCell"/>
</dbReference>
<keyword evidence="1 3" id="KW-0547">Nucleotide-binding</keyword>
<comment type="function">
    <text evidence="3">One of several proteins that assist in the late maturation steps of the functional core of the 30S ribosomal subunit. Helps release RbfA from mature subunits. May play a role in the assembly of ribosomal proteins into the subunit. Circularly permuted GTPase that catalyzes slow GTP hydrolysis, GTPase activity is stimulated by the 30S ribosomal subunit.</text>
</comment>
<feature type="compositionally biased region" description="Acidic residues" evidence="4">
    <location>
        <begin position="344"/>
        <end position="355"/>
    </location>
</feature>
<keyword evidence="3" id="KW-0963">Cytoplasm</keyword>
<dbReference type="AlphaFoldDB" id="A0A937X3M6"/>
<dbReference type="HAMAP" id="MF_01820">
    <property type="entry name" value="GTPase_RsgA"/>
    <property type="match status" value="1"/>
</dbReference>
<evidence type="ECO:0000259" key="5">
    <source>
        <dbReference type="PROSITE" id="PS50936"/>
    </source>
</evidence>
<evidence type="ECO:0000256" key="2">
    <source>
        <dbReference type="ARBA" id="ARBA00023134"/>
    </source>
</evidence>
<dbReference type="GO" id="GO:0042274">
    <property type="term" value="P:ribosomal small subunit biogenesis"/>
    <property type="evidence" value="ECO:0007669"/>
    <property type="project" value="UniProtKB-UniRule"/>
</dbReference>
<feature type="binding site" evidence="3">
    <location>
        <position position="255"/>
    </location>
    <ligand>
        <name>Zn(2+)</name>
        <dbReference type="ChEBI" id="CHEBI:29105"/>
    </ligand>
</feature>
<feature type="region of interest" description="Disordered" evidence="4">
    <location>
        <begin position="291"/>
        <end position="355"/>
    </location>
</feature>
<comment type="subunit">
    <text evidence="3">Monomer. Associates with 30S ribosomal subunit, binds 16S rRNA.</text>
</comment>
<feature type="binding site" evidence="3">
    <location>
        <begin position="167"/>
        <end position="175"/>
    </location>
    <ligand>
        <name>GTP</name>
        <dbReference type="ChEBI" id="CHEBI:37565"/>
    </ligand>
</feature>
<dbReference type="SUPFAM" id="SSF52540">
    <property type="entry name" value="P-loop containing nucleoside triphosphate hydrolases"/>
    <property type="match status" value="1"/>
</dbReference>
<reference evidence="7 8" key="1">
    <citation type="submission" date="2019-03" db="EMBL/GenBank/DDBJ databases">
        <title>Lake Tanganyika Metagenome-Assembled Genomes (MAGs).</title>
        <authorList>
            <person name="Tran P."/>
        </authorList>
    </citation>
    <scope>NUCLEOTIDE SEQUENCE [LARGE SCALE GENOMIC DNA]</scope>
    <source>
        <strain evidence="7">K_DeepCast_65m_m2_236</strain>
    </source>
</reference>
<dbReference type="GO" id="GO:0003924">
    <property type="term" value="F:GTPase activity"/>
    <property type="evidence" value="ECO:0007669"/>
    <property type="project" value="UniProtKB-UniRule"/>
</dbReference>
<dbReference type="GO" id="GO:0019843">
    <property type="term" value="F:rRNA binding"/>
    <property type="evidence" value="ECO:0007669"/>
    <property type="project" value="UniProtKB-KW"/>
</dbReference>
<comment type="caution">
    <text evidence="7">The sequence shown here is derived from an EMBL/GenBank/DDBJ whole genome shotgun (WGS) entry which is preliminary data.</text>
</comment>
<dbReference type="PANTHER" id="PTHR32120:SF11">
    <property type="entry name" value="SMALL RIBOSOMAL SUBUNIT BIOGENESIS GTPASE RSGA 1, MITOCHONDRIAL-RELATED"/>
    <property type="match status" value="1"/>
</dbReference>
<evidence type="ECO:0000256" key="3">
    <source>
        <dbReference type="HAMAP-Rule" id="MF_01820"/>
    </source>
</evidence>
<feature type="binding site" evidence="3">
    <location>
        <position position="248"/>
    </location>
    <ligand>
        <name>Zn(2+)</name>
        <dbReference type="ChEBI" id="CHEBI:29105"/>
    </ligand>
</feature>
<feature type="binding site" evidence="3">
    <location>
        <position position="253"/>
    </location>
    <ligand>
        <name>Zn(2+)</name>
        <dbReference type="ChEBI" id="CHEBI:29105"/>
    </ligand>
</feature>
<dbReference type="InterPro" id="IPR030378">
    <property type="entry name" value="G_CP_dom"/>
</dbReference>
<sequence length="355" mass="38974">MASLETSPGGVVVRRISNVYWVRAADLEYACQLRARLRKEQVDVRIGDRVKIAECDDLNLAAVIEQVLPRTRSLPRPPISNVDQIVVVFSADQPVFSPLMVDRFLVLAGMTDIPAALVVNKRDLVSPECLAAMVEPYKAIGYPVVATSARTGALSDLLCDRVSVFAGPSGVGKSSLLNRLDPRLALKAAEVSHRLGRGRHTTTYASLYPVAGGLVADSPGYSHLAFPPFDPQGLAWLYPEMALHASDCRLSDCLHDTEPDCAVKSRARIAPERYESYLRFVQELAAQKRTRQARSQKVESAVKTTGGPQAGKRLVRIDADQRVDSRRTVKQQLAELSTQRAEGAIDEDHLDEFES</sequence>
<dbReference type="NCBIfam" id="TIGR00157">
    <property type="entry name" value="ribosome small subunit-dependent GTPase A"/>
    <property type="match status" value="1"/>
</dbReference>
<feature type="compositionally biased region" description="Polar residues" evidence="4">
    <location>
        <begin position="330"/>
        <end position="340"/>
    </location>
</feature>
<evidence type="ECO:0000256" key="4">
    <source>
        <dbReference type="SAM" id="MobiDB-lite"/>
    </source>
</evidence>
<dbReference type="SUPFAM" id="SSF50249">
    <property type="entry name" value="Nucleic acid-binding proteins"/>
    <property type="match status" value="1"/>
</dbReference>
<keyword evidence="3" id="KW-0378">Hydrolase</keyword>
<feature type="binding site" evidence="3">
    <location>
        <begin position="120"/>
        <end position="123"/>
    </location>
    <ligand>
        <name>GTP</name>
        <dbReference type="ChEBI" id="CHEBI:37565"/>
    </ligand>
</feature>
<evidence type="ECO:0000313" key="8">
    <source>
        <dbReference type="Proteomes" id="UP000703893"/>
    </source>
</evidence>
<dbReference type="PANTHER" id="PTHR32120">
    <property type="entry name" value="SMALL RIBOSOMAL SUBUNIT BIOGENESIS GTPASE RSGA"/>
    <property type="match status" value="1"/>
</dbReference>
<dbReference type="Proteomes" id="UP000703893">
    <property type="component" value="Unassembled WGS sequence"/>
</dbReference>
<keyword evidence="3" id="KW-0699">rRNA-binding</keyword>
<keyword evidence="3" id="KW-0479">Metal-binding</keyword>
<dbReference type="EC" id="3.6.1.-" evidence="3"/>
<dbReference type="GO" id="GO:0005525">
    <property type="term" value="F:GTP binding"/>
    <property type="evidence" value="ECO:0007669"/>
    <property type="project" value="UniProtKB-UniRule"/>
</dbReference>
<dbReference type="EMBL" id="VGJX01000036">
    <property type="protein sequence ID" value="MBM3273730.1"/>
    <property type="molecule type" value="Genomic_DNA"/>
</dbReference>
<dbReference type="PROSITE" id="PS50936">
    <property type="entry name" value="ENGC_GTPASE"/>
    <property type="match status" value="1"/>
</dbReference>
<keyword evidence="3" id="KW-0694">RNA-binding</keyword>
<accession>A0A937X3M6</accession>
<protein>
    <recommendedName>
        <fullName evidence="3">Small ribosomal subunit biogenesis GTPase RsgA</fullName>
        <ecNumber evidence="3">3.6.1.-</ecNumber>
    </recommendedName>
</protein>
<organism evidence="7 8">
    <name type="scientific">Candidatus Tanganyikabacteria bacterium</name>
    <dbReference type="NCBI Taxonomy" id="2961651"/>
    <lineage>
        <taxon>Bacteria</taxon>
        <taxon>Bacillati</taxon>
        <taxon>Candidatus Sericytochromatia</taxon>
        <taxon>Candidatus Tanganyikabacteria</taxon>
    </lineage>
</organism>
<dbReference type="Gene3D" id="3.40.50.300">
    <property type="entry name" value="P-loop containing nucleotide triphosphate hydrolases"/>
    <property type="match status" value="1"/>
</dbReference>
<dbReference type="Gene3D" id="2.40.50.140">
    <property type="entry name" value="Nucleic acid-binding proteins"/>
    <property type="match status" value="1"/>
</dbReference>
<evidence type="ECO:0000313" key="7">
    <source>
        <dbReference type="EMBL" id="MBM3273730.1"/>
    </source>
</evidence>
<evidence type="ECO:0000259" key="6">
    <source>
        <dbReference type="PROSITE" id="PS51721"/>
    </source>
</evidence>
<name>A0A937X3M6_9BACT</name>
<dbReference type="InterPro" id="IPR004881">
    <property type="entry name" value="Ribosome_biogen_GTPase_RsgA"/>
</dbReference>
<dbReference type="CDD" id="cd01854">
    <property type="entry name" value="YjeQ_EngC"/>
    <property type="match status" value="1"/>
</dbReference>
<feature type="compositionally biased region" description="Basic and acidic residues" evidence="4">
    <location>
        <begin position="315"/>
        <end position="327"/>
    </location>
</feature>
<comment type="subcellular location">
    <subcellularLocation>
        <location evidence="3">Cytoplasm</location>
    </subcellularLocation>
</comment>
<gene>
    <name evidence="3 7" type="primary">rsgA</name>
    <name evidence="7" type="ORF">FJZ00_01150</name>
</gene>
<dbReference type="InterPro" id="IPR027417">
    <property type="entry name" value="P-loop_NTPase"/>
</dbReference>
<comment type="similarity">
    <text evidence="3">Belongs to the TRAFAC class YlqF/YawG GTPase family. RsgA subfamily.</text>
</comment>
<feature type="domain" description="EngC GTPase" evidence="5">
    <location>
        <begin position="80"/>
        <end position="222"/>
    </location>
</feature>
<dbReference type="InterPro" id="IPR012340">
    <property type="entry name" value="NA-bd_OB-fold"/>
</dbReference>
<dbReference type="InterPro" id="IPR010914">
    <property type="entry name" value="RsgA_GTPase_dom"/>
</dbReference>
<feature type="binding site" evidence="3">
    <location>
        <position position="261"/>
    </location>
    <ligand>
        <name>Zn(2+)</name>
        <dbReference type="ChEBI" id="CHEBI:29105"/>
    </ligand>
</feature>